<dbReference type="GO" id="GO:0046872">
    <property type="term" value="F:metal ion binding"/>
    <property type="evidence" value="ECO:0007669"/>
    <property type="project" value="UniProtKB-KW"/>
</dbReference>
<evidence type="ECO:0000256" key="3">
    <source>
        <dbReference type="ARBA" id="ARBA00023004"/>
    </source>
</evidence>
<keyword evidence="2" id="KW-0479">Metal-binding</keyword>
<dbReference type="Gene3D" id="3.40.50.360">
    <property type="match status" value="1"/>
</dbReference>
<evidence type="ECO:0000256" key="1">
    <source>
        <dbReference type="ARBA" id="ARBA00022485"/>
    </source>
</evidence>
<name>A0AAE3SLI5_9BACT</name>
<gene>
    <name evidence="6" type="ORF">OM074_13295</name>
</gene>
<feature type="domain" description="4Fe-4S ferredoxin-type" evidence="5">
    <location>
        <begin position="209"/>
        <end position="236"/>
    </location>
</feature>
<keyword evidence="1" id="KW-0004">4Fe-4S</keyword>
<dbReference type="PANTHER" id="PTHR24960">
    <property type="entry name" value="PHOTOSYSTEM I IRON-SULFUR CENTER-RELATED"/>
    <property type="match status" value="1"/>
</dbReference>
<dbReference type="Gene3D" id="3.30.70.20">
    <property type="match status" value="1"/>
</dbReference>
<dbReference type="PROSITE" id="PS00198">
    <property type="entry name" value="4FE4S_FER_1"/>
    <property type="match status" value="1"/>
</dbReference>
<proteinExistence type="predicted"/>
<keyword evidence="7" id="KW-1185">Reference proteome</keyword>
<dbReference type="RefSeq" id="WP_301200194.1">
    <property type="nucleotide sequence ID" value="NZ_JAPDPI010000026.1"/>
</dbReference>
<dbReference type="InterPro" id="IPR029039">
    <property type="entry name" value="Flavoprotein-like_sf"/>
</dbReference>
<dbReference type="SUPFAM" id="SSF54862">
    <property type="entry name" value="4Fe-4S ferredoxins"/>
    <property type="match status" value="1"/>
</dbReference>
<sequence length="259" mass="28313">MNMMDTYIVYFSPTNTTKTVLKSIVKGIGTDIVTELDLSKGLKGIREIADSLVIVGVPVYSGRIPVLASEQLMKILGKNSKVVLVAVYGNRHYDDTLVELQDITEGNGFETIAAAAFIGEHSFSTDIFPIALNRPDTADLQKAEQFGLQIEKMIAKGAVFSCKIPGNRPYKELPKYPGVAPVTNEDKCDMCGICVDVCPTDAIHINGEVSTDGFACIKCCACVKECPNNARYNDNEMINVAAQKLFNLCSERKEPEIFV</sequence>
<dbReference type="EMBL" id="JAPDPI010000026">
    <property type="protein sequence ID" value="MCW3806605.1"/>
    <property type="molecule type" value="Genomic_DNA"/>
</dbReference>
<evidence type="ECO:0000256" key="4">
    <source>
        <dbReference type="ARBA" id="ARBA00023014"/>
    </source>
</evidence>
<evidence type="ECO:0000313" key="7">
    <source>
        <dbReference type="Proteomes" id="UP001207408"/>
    </source>
</evidence>
<dbReference type="Pfam" id="PF00037">
    <property type="entry name" value="Fer4"/>
    <property type="match status" value="1"/>
</dbReference>
<feature type="domain" description="4Fe-4S ferredoxin-type" evidence="5">
    <location>
        <begin position="179"/>
        <end position="208"/>
    </location>
</feature>
<dbReference type="InterPro" id="IPR017896">
    <property type="entry name" value="4Fe4S_Fe-S-bd"/>
</dbReference>
<dbReference type="Proteomes" id="UP001207408">
    <property type="component" value="Unassembled WGS sequence"/>
</dbReference>
<dbReference type="InterPro" id="IPR050157">
    <property type="entry name" value="PSI_iron-sulfur_center"/>
</dbReference>
<evidence type="ECO:0000256" key="2">
    <source>
        <dbReference type="ARBA" id="ARBA00022723"/>
    </source>
</evidence>
<dbReference type="AlphaFoldDB" id="A0AAE3SLI5"/>
<accession>A0AAE3SLI5</accession>
<dbReference type="PANTHER" id="PTHR24960:SF80">
    <property type="entry name" value="FERREDOXIN"/>
    <property type="match status" value="1"/>
</dbReference>
<reference evidence="6" key="1">
    <citation type="submission" date="2022-10" db="EMBL/GenBank/DDBJ databases">
        <authorList>
            <person name="Yu W.X."/>
        </authorList>
    </citation>
    <scope>NUCLEOTIDE SEQUENCE</scope>
    <source>
        <strain evidence="6">D04</strain>
    </source>
</reference>
<dbReference type="PROSITE" id="PS51379">
    <property type="entry name" value="4FE4S_FER_2"/>
    <property type="match status" value="2"/>
</dbReference>
<keyword evidence="3" id="KW-0408">Iron</keyword>
<evidence type="ECO:0000259" key="5">
    <source>
        <dbReference type="PROSITE" id="PS51379"/>
    </source>
</evidence>
<dbReference type="GO" id="GO:0051539">
    <property type="term" value="F:4 iron, 4 sulfur cluster binding"/>
    <property type="evidence" value="ECO:0007669"/>
    <property type="project" value="UniProtKB-KW"/>
</dbReference>
<protein>
    <submittedName>
        <fullName evidence="6">4Fe-4S binding protein</fullName>
    </submittedName>
</protein>
<dbReference type="InterPro" id="IPR017900">
    <property type="entry name" value="4Fe4S_Fe_S_CS"/>
</dbReference>
<dbReference type="SUPFAM" id="SSF52218">
    <property type="entry name" value="Flavoproteins"/>
    <property type="match status" value="1"/>
</dbReference>
<comment type="caution">
    <text evidence="6">The sequence shown here is derived from an EMBL/GenBank/DDBJ whole genome shotgun (WGS) entry which is preliminary data.</text>
</comment>
<keyword evidence="4" id="KW-0411">Iron-sulfur</keyword>
<evidence type="ECO:0000313" key="6">
    <source>
        <dbReference type="EMBL" id="MCW3806605.1"/>
    </source>
</evidence>
<organism evidence="6 7">
    <name type="scientific">Plebeiibacterium marinum</name>
    <dbReference type="NCBI Taxonomy" id="2992111"/>
    <lineage>
        <taxon>Bacteria</taxon>
        <taxon>Pseudomonadati</taxon>
        <taxon>Bacteroidota</taxon>
        <taxon>Bacteroidia</taxon>
        <taxon>Marinilabiliales</taxon>
        <taxon>Marinilabiliaceae</taxon>
        <taxon>Plebeiibacterium</taxon>
    </lineage>
</organism>